<dbReference type="RefSeq" id="WP_174495230.1">
    <property type="nucleotide sequence ID" value="NZ_CADDWK010000003.1"/>
</dbReference>
<evidence type="ECO:0000313" key="3">
    <source>
        <dbReference type="Proteomes" id="UP000581688"/>
    </source>
</evidence>
<reference evidence="2 3" key="1">
    <citation type="submission" date="2020-08" db="EMBL/GenBank/DDBJ databases">
        <title>Genomic Encyclopedia of Type Strains, Phase IV (KMG-IV): sequencing the most valuable type-strain genomes for metagenomic binning, comparative biology and taxonomic classification.</title>
        <authorList>
            <person name="Goeker M."/>
        </authorList>
    </citation>
    <scope>NUCLEOTIDE SEQUENCE [LARGE SCALE GENOMIC DNA]</scope>
    <source>
        <strain evidence="2 3">DSM 19612</strain>
    </source>
</reference>
<organism evidence="2 3">
    <name type="scientific">Salirhabdus euzebyi</name>
    <dbReference type="NCBI Taxonomy" id="394506"/>
    <lineage>
        <taxon>Bacteria</taxon>
        <taxon>Bacillati</taxon>
        <taxon>Bacillota</taxon>
        <taxon>Bacilli</taxon>
        <taxon>Bacillales</taxon>
        <taxon>Bacillaceae</taxon>
        <taxon>Salirhabdus</taxon>
    </lineage>
</organism>
<proteinExistence type="predicted"/>
<comment type="caution">
    <text evidence="2">The sequence shown here is derived from an EMBL/GenBank/DDBJ whole genome shotgun (WGS) entry which is preliminary data.</text>
</comment>
<keyword evidence="3" id="KW-1185">Reference proteome</keyword>
<name>A0A841PUW4_9BACI</name>
<gene>
    <name evidence="2" type="ORF">HNQ94_001105</name>
</gene>
<keyword evidence="1" id="KW-1133">Transmembrane helix</keyword>
<protein>
    <submittedName>
        <fullName evidence="2">Uncharacterized protein</fullName>
    </submittedName>
</protein>
<evidence type="ECO:0000256" key="1">
    <source>
        <dbReference type="SAM" id="Phobius"/>
    </source>
</evidence>
<dbReference type="AlphaFoldDB" id="A0A841PUW4"/>
<dbReference type="Proteomes" id="UP000581688">
    <property type="component" value="Unassembled WGS sequence"/>
</dbReference>
<dbReference type="EMBL" id="JACHGH010000003">
    <property type="protein sequence ID" value="MBB6452659.1"/>
    <property type="molecule type" value="Genomic_DNA"/>
</dbReference>
<sequence>MDPFVLQLIIIPFLAFAIGIVLTIATKNIIAAPILTLALNVTYESMYHYILNYSFSLSSWNIILPLISLFTAYLTLTVLNQPTDEL</sequence>
<keyword evidence="1" id="KW-0812">Transmembrane</keyword>
<feature type="transmembrane region" description="Helical" evidence="1">
    <location>
        <begin position="6"/>
        <end position="25"/>
    </location>
</feature>
<keyword evidence="1" id="KW-0472">Membrane</keyword>
<evidence type="ECO:0000313" key="2">
    <source>
        <dbReference type="EMBL" id="MBB6452659.1"/>
    </source>
</evidence>
<accession>A0A841PUW4</accession>
<feature type="transmembrane region" description="Helical" evidence="1">
    <location>
        <begin position="62"/>
        <end position="79"/>
    </location>
</feature>